<evidence type="ECO:0000256" key="3">
    <source>
        <dbReference type="ARBA" id="ARBA00022676"/>
    </source>
</evidence>
<dbReference type="Pfam" id="PF24878">
    <property type="entry name" value="YkcB_C"/>
    <property type="match status" value="1"/>
</dbReference>
<gene>
    <name evidence="11" type="ORF">P4T90_19905</name>
</gene>
<evidence type="ECO:0000259" key="10">
    <source>
        <dbReference type="Pfam" id="PF24878"/>
    </source>
</evidence>
<feature type="transmembrane region" description="Helical" evidence="8">
    <location>
        <begin position="438"/>
        <end position="458"/>
    </location>
</feature>
<evidence type="ECO:0000256" key="5">
    <source>
        <dbReference type="ARBA" id="ARBA00022692"/>
    </source>
</evidence>
<evidence type="ECO:0000256" key="7">
    <source>
        <dbReference type="ARBA" id="ARBA00023136"/>
    </source>
</evidence>
<keyword evidence="6 8" id="KW-1133">Transmembrane helix</keyword>
<feature type="transmembrane region" description="Helical" evidence="8">
    <location>
        <begin position="413"/>
        <end position="432"/>
    </location>
</feature>
<evidence type="ECO:0000256" key="2">
    <source>
        <dbReference type="ARBA" id="ARBA00022475"/>
    </source>
</evidence>
<protein>
    <submittedName>
        <fullName evidence="11">Glycosyltransferase family 39 protein</fullName>
    </submittedName>
</protein>
<dbReference type="PANTHER" id="PTHR33908">
    <property type="entry name" value="MANNOSYLTRANSFERASE YKCB-RELATED"/>
    <property type="match status" value="1"/>
</dbReference>
<comment type="caution">
    <text evidence="11">The sequence shown here is derived from an EMBL/GenBank/DDBJ whole genome shotgun (WGS) entry which is preliminary data.</text>
</comment>
<keyword evidence="4" id="KW-0808">Transferase</keyword>
<organism evidence="11 12">
    <name type="scientific">Heyndrickxia acidicola</name>
    <dbReference type="NCBI Taxonomy" id="209389"/>
    <lineage>
        <taxon>Bacteria</taxon>
        <taxon>Bacillati</taxon>
        <taxon>Bacillota</taxon>
        <taxon>Bacilli</taxon>
        <taxon>Bacillales</taxon>
        <taxon>Bacillaceae</taxon>
        <taxon>Heyndrickxia</taxon>
    </lineage>
</organism>
<dbReference type="InterPro" id="IPR050297">
    <property type="entry name" value="LipidA_mod_glycosyltrf_83"/>
</dbReference>
<keyword evidence="2" id="KW-1003">Cell membrane</keyword>
<evidence type="ECO:0000256" key="8">
    <source>
        <dbReference type="SAM" id="Phobius"/>
    </source>
</evidence>
<evidence type="ECO:0000259" key="9">
    <source>
        <dbReference type="Pfam" id="PF13231"/>
    </source>
</evidence>
<feature type="transmembrane region" description="Helical" evidence="8">
    <location>
        <begin position="167"/>
        <end position="195"/>
    </location>
</feature>
<name>A0ABU6MNV7_9BACI</name>
<keyword evidence="5 8" id="KW-0812">Transmembrane</keyword>
<feature type="transmembrane region" description="Helical" evidence="8">
    <location>
        <begin position="327"/>
        <end position="344"/>
    </location>
</feature>
<feature type="transmembrane region" description="Helical" evidence="8">
    <location>
        <begin position="207"/>
        <end position="227"/>
    </location>
</feature>
<feature type="transmembrane region" description="Helical" evidence="8">
    <location>
        <begin position="465"/>
        <end position="486"/>
    </location>
</feature>
<dbReference type="Proteomes" id="UP001341444">
    <property type="component" value="Unassembled WGS sequence"/>
</dbReference>
<accession>A0ABU6MNV7</accession>
<dbReference type="PANTHER" id="PTHR33908:SF3">
    <property type="entry name" value="UNDECAPRENYL PHOSPHATE-ALPHA-4-AMINO-4-DEOXY-L-ARABINOSE ARABINOSYL TRANSFERASE"/>
    <property type="match status" value="1"/>
</dbReference>
<evidence type="ECO:0000313" key="11">
    <source>
        <dbReference type="EMBL" id="MED1205318.1"/>
    </source>
</evidence>
<evidence type="ECO:0000256" key="4">
    <source>
        <dbReference type="ARBA" id="ARBA00022679"/>
    </source>
</evidence>
<evidence type="ECO:0000313" key="12">
    <source>
        <dbReference type="Proteomes" id="UP001341444"/>
    </source>
</evidence>
<evidence type="ECO:0000256" key="6">
    <source>
        <dbReference type="ARBA" id="ARBA00022989"/>
    </source>
</evidence>
<dbReference type="InterPro" id="IPR056785">
    <property type="entry name" value="YkcA/B-like_C"/>
</dbReference>
<dbReference type="InterPro" id="IPR038731">
    <property type="entry name" value="RgtA/B/C-like"/>
</dbReference>
<proteinExistence type="predicted"/>
<keyword evidence="3" id="KW-0328">Glycosyltransferase</keyword>
<dbReference type="RefSeq" id="WP_066269332.1">
    <property type="nucleotide sequence ID" value="NZ_JARMAB010000031.1"/>
</dbReference>
<comment type="subcellular location">
    <subcellularLocation>
        <location evidence="1">Cell membrane</location>
        <topology evidence="1">Multi-pass membrane protein</topology>
    </subcellularLocation>
</comment>
<feature type="transmembrane region" description="Helical" evidence="8">
    <location>
        <begin position="6"/>
        <end position="26"/>
    </location>
</feature>
<feature type="transmembrane region" description="Helical" evidence="8">
    <location>
        <begin position="111"/>
        <end position="132"/>
    </location>
</feature>
<dbReference type="Pfam" id="PF13231">
    <property type="entry name" value="PMT_2"/>
    <property type="match status" value="1"/>
</dbReference>
<feature type="domain" description="Putative mannosyltransferase YkcA/B-like C-terminal" evidence="10">
    <location>
        <begin position="519"/>
        <end position="604"/>
    </location>
</feature>
<keyword evidence="12" id="KW-1185">Reference proteome</keyword>
<feature type="transmembrane region" description="Helical" evidence="8">
    <location>
        <begin position="356"/>
        <end position="375"/>
    </location>
</feature>
<evidence type="ECO:0000256" key="1">
    <source>
        <dbReference type="ARBA" id="ARBA00004651"/>
    </source>
</evidence>
<dbReference type="EMBL" id="JARMAB010000031">
    <property type="protein sequence ID" value="MED1205318.1"/>
    <property type="molecule type" value="Genomic_DNA"/>
</dbReference>
<feature type="domain" description="Glycosyltransferase RgtA/B/C/D-like" evidence="9">
    <location>
        <begin position="66"/>
        <end position="224"/>
    </location>
</feature>
<reference evidence="11 12" key="1">
    <citation type="submission" date="2023-03" db="EMBL/GenBank/DDBJ databases">
        <title>Bacillus Genome Sequencing.</title>
        <authorList>
            <person name="Dunlap C."/>
        </authorList>
    </citation>
    <scope>NUCLEOTIDE SEQUENCE [LARGE SCALE GENOMIC DNA]</scope>
    <source>
        <strain evidence="11 12">B-23453</strain>
    </source>
</reference>
<keyword evidence="7 8" id="KW-0472">Membrane</keyword>
<feature type="transmembrane region" description="Helical" evidence="8">
    <location>
        <begin position="381"/>
        <end position="401"/>
    </location>
</feature>
<sequence>MIKHKWTWHSAALGMILLLSVMLNFYKLAEEGYGNLYYSSAVKSMLGSWHNFFFNSFDSKGFISIDKPPAGFWIQAVSAHIFGFNGWSLFFPQALAGVLSTAVLYHLVARVFGKGTGLLAALFLTVTPIVVASDRTNEVDSLLMLVILAAAWATMKAAEVGRLRWLLGAAALIGIGFNIKMMEAFLILPAFLFLYYYGSKMNLKQKCVHMVCAAAVLAVVSMSWAIVVDMTPADQRPYVGSTTDNSMVDLAVGYNGINRLFSKKLRHLGNIQVMAADKKDQTSQPNLYQHSNETGNSINAAFTPIGSEIGRPGFLRLFRTPHLNGQLSWFLPSILFSVLSLFWGNGRREFFGRKRLSVLFWCSWVMVMFLIFSMANEFSSYYMVILAPGIAALAAIGWKNMWIQWQKGGVRSWILPLSLLCTAAYDLSVIWSYHTFRWLSFIVGAFLLVAITGLVLNWKTARRSFSILAFTGIVAVTLTAPAAWAMTPILYGGDSAYPYAGPELEFSRAHDFLPSNGKLEHFLKTKYQGRGYLVGTANARAGAPIYIDTGLPVMSMGGFIGTDPALTITKLENLSQKGEIHYFLAPSSPIEGQNSAVYSWLNKHCHVVPPRDWQEPATSKDYKNWNLYEYKAK</sequence>